<evidence type="ECO:0000256" key="3">
    <source>
        <dbReference type="ARBA" id="ARBA00022833"/>
    </source>
</evidence>
<dbReference type="GO" id="GO:0008270">
    <property type="term" value="F:zinc ion binding"/>
    <property type="evidence" value="ECO:0007669"/>
    <property type="project" value="UniProtKB-KW"/>
</dbReference>
<sequence>MDSSSGYGSWTVQTNGNPDLAWQFAPNGVPQLADTSSMQPMNAPSASSSGLSNDMYLTFLGLEDQMMQQLPPSYQQQPPQPNYQQTQMYPESYMTDASRMAMSTSNAFPASSLSVNANTFHELQAAYPNAPPEVLINAIFHSPQHQAQQQQLSHGNQIAPAGVSHVQPPTSYSHAPSHQELFRSHSDHSLANALTFTSASPLPGSSAPSSAISLAQPSLPSASASNGAGPSSAASASAGTKQKSAKLRQPKLTFLPGVAQSVSKKETSTTTAAAATAAPTANVASTSISDGTPVTVVVDSGSEPGTPPLPRAKALATKPSASGASGSAATSKTNAATAPVETRKLSDKAKAFLTRLRVEQEPQKAARNLVELLSDLAPNGSFLRPRPTSAEERKIIVDTLNSIAKLEIGKGYTESGRKRFFAALMALPAARQILSTWLRAAIPPKKVTEATPDQSRRYGEILLPLLKILDYVEIRKAYLTDDAGLGKVMTGASSRAKDPEARGLANSIKAKWTKVVSDEDVKKAAAPAPPASTASASASSTSAAAASAKRKPGETAAASESVKRYKTATAAPTASTSARPSSSTTAKPALSFFGASSDRRPITTSSSSSANAAGGSRVNANQDIMSLVNKYSGGAGAERSAADKAQSPSAEAEKKTKVSKRVRFRPEHELVAIRLIEPADYGEGDDEAVEGVDARKDEGLALRQTVSTMEALMEWREPREVAVAMAESEPLGSESVEGPFQMQRKAGLEAQVGEEGKEPESPDETELEKPGTISQTPTDLVGAESKEIPVPDEFATETGAAPGTEAMKEEQGMDEMGLATNASSLGTTTTEMPATANLSELLSRVAQFTGANGGVTVASETRSMASAAPAPAPASAPAPAPAPAPVPAPVFSFDPDQLKSILSAANGSGASANAVNDAMASSHVTSGQLSNILSNLSRSNGSPGISAASSSEVGGQASYWQQTYRGNGASHAVHPEESYPGEYQQDYRPAAQQQYRQAPAQRQSFYGNGGSNWDEEETSYGRNQYGGGQSSFYGGGGGGGGGGGWQSKRHTVPCKFFAQGTCRNGDSCNFRH</sequence>
<dbReference type="InterPro" id="IPR041367">
    <property type="entry name" value="Znf-CCCH_4"/>
</dbReference>
<keyword evidence="3 4" id="KW-0862">Zinc</keyword>
<proteinExistence type="predicted"/>
<evidence type="ECO:0000256" key="4">
    <source>
        <dbReference type="PROSITE-ProRule" id="PRU00723"/>
    </source>
</evidence>
<keyword evidence="1 4" id="KW-0479">Metal-binding</keyword>
<feature type="region of interest" description="Disordered" evidence="5">
    <location>
        <begin position="18"/>
        <end position="49"/>
    </location>
</feature>
<dbReference type="PANTHER" id="PTHR39473">
    <property type="match status" value="1"/>
</dbReference>
<feature type="region of interest" description="Disordered" evidence="5">
    <location>
        <begin position="200"/>
        <end position="252"/>
    </location>
</feature>
<dbReference type="AlphaFoldDB" id="A0A2N8UNI7"/>
<feature type="compositionally biased region" description="Low complexity" evidence="5">
    <location>
        <begin position="531"/>
        <end position="547"/>
    </location>
</feature>
<feature type="compositionally biased region" description="Polar residues" evidence="5">
    <location>
        <begin position="33"/>
        <end position="49"/>
    </location>
</feature>
<feature type="compositionally biased region" description="Low complexity" evidence="5">
    <location>
        <begin position="316"/>
        <end position="339"/>
    </location>
</feature>
<evidence type="ECO:0000256" key="2">
    <source>
        <dbReference type="ARBA" id="ARBA00022771"/>
    </source>
</evidence>
<dbReference type="PROSITE" id="PS50103">
    <property type="entry name" value="ZF_C3H1"/>
    <property type="match status" value="1"/>
</dbReference>
<dbReference type="Gene3D" id="4.10.1000.10">
    <property type="entry name" value="Zinc finger, CCCH-type"/>
    <property type="match status" value="1"/>
</dbReference>
<feature type="region of interest" description="Disordered" evidence="5">
    <location>
        <begin position="526"/>
        <end position="616"/>
    </location>
</feature>
<dbReference type="Pfam" id="PF18044">
    <property type="entry name" value="zf-CCCH_4"/>
    <property type="match status" value="1"/>
</dbReference>
<feature type="region of interest" description="Disordered" evidence="5">
    <location>
        <begin position="638"/>
        <end position="661"/>
    </location>
</feature>
<dbReference type="InterPro" id="IPR000571">
    <property type="entry name" value="Znf_CCCH"/>
</dbReference>
<organism evidence="7 8">
    <name type="scientific">Sporisorium reilianum f. sp. reilianum</name>
    <dbReference type="NCBI Taxonomy" id="72559"/>
    <lineage>
        <taxon>Eukaryota</taxon>
        <taxon>Fungi</taxon>
        <taxon>Dikarya</taxon>
        <taxon>Basidiomycota</taxon>
        <taxon>Ustilaginomycotina</taxon>
        <taxon>Ustilaginomycetes</taxon>
        <taxon>Ustilaginales</taxon>
        <taxon>Ustilaginaceae</taxon>
        <taxon>Sporisorium</taxon>
    </lineage>
</organism>
<feature type="zinc finger region" description="C3H1-type" evidence="4">
    <location>
        <begin position="1048"/>
        <end position="1072"/>
    </location>
</feature>
<accession>A0A2N8UNI7</accession>
<dbReference type="SUPFAM" id="SSF90229">
    <property type="entry name" value="CCCH zinc finger"/>
    <property type="match status" value="1"/>
</dbReference>
<feature type="compositionally biased region" description="Gly residues" evidence="5">
    <location>
        <begin position="1024"/>
        <end position="1045"/>
    </location>
</feature>
<feature type="region of interest" description="Disordered" evidence="5">
    <location>
        <begin position="750"/>
        <end position="786"/>
    </location>
</feature>
<feature type="compositionally biased region" description="Low complexity" evidence="5">
    <location>
        <begin position="605"/>
        <end position="616"/>
    </location>
</feature>
<dbReference type="EMBL" id="LT795075">
    <property type="protein sequence ID" value="SJX66457.1"/>
    <property type="molecule type" value="Genomic_DNA"/>
</dbReference>
<protein>
    <recommendedName>
        <fullName evidence="6">C3H1-type domain-containing protein</fullName>
    </recommendedName>
</protein>
<feature type="region of interest" description="Disordered" evidence="5">
    <location>
        <begin position="298"/>
        <end position="341"/>
    </location>
</feature>
<evidence type="ECO:0000256" key="1">
    <source>
        <dbReference type="ARBA" id="ARBA00022723"/>
    </source>
</evidence>
<feature type="compositionally biased region" description="Low complexity" evidence="5">
    <location>
        <begin position="567"/>
        <end position="589"/>
    </location>
</feature>
<evidence type="ECO:0000313" key="7">
    <source>
        <dbReference type="EMBL" id="SJX66457.1"/>
    </source>
</evidence>
<gene>
    <name evidence="7" type="ORF">SRS1_11269</name>
</gene>
<evidence type="ECO:0000313" key="8">
    <source>
        <dbReference type="Proteomes" id="UP000239563"/>
    </source>
</evidence>
<feature type="region of interest" description="Disordered" evidence="5">
    <location>
        <begin position="1003"/>
        <end position="1045"/>
    </location>
</feature>
<evidence type="ECO:0000259" key="6">
    <source>
        <dbReference type="PROSITE" id="PS50103"/>
    </source>
</evidence>
<reference evidence="7 8" key="1">
    <citation type="submission" date="2017-02" db="EMBL/GenBank/DDBJ databases">
        <authorList>
            <person name="Peterson S.W."/>
        </authorList>
    </citation>
    <scope>NUCLEOTIDE SEQUENCE [LARGE SCALE GENOMIC DNA]</scope>
    <source>
        <strain evidence="7 8">SRS1_H2-8</strain>
    </source>
</reference>
<keyword evidence="2 4" id="KW-0863">Zinc-finger</keyword>
<dbReference type="InterPro" id="IPR036855">
    <property type="entry name" value="Znf_CCCH_sf"/>
</dbReference>
<feature type="domain" description="C3H1-type" evidence="6">
    <location>
        <begin position="1048"/>
        <end position="1072"/>
    </location>
</feature>
<name>A0A2N8UNI7_9BASI</name>
<evidence type="ECO:0000256" key="5">
    <source>
        <dbReference type="SAM" id="MobiDB-lite"/>
    </source>
</evidence>
<feature type="compositionally biased region" description="Low complexity" evidence="5">
    <location>
        <begin position="200"/>
        <end position="239"/>
    </location>
</feature>
<dbReference type="Proteomes" id="UP000239563">
    <property type="component" value="Chromosome XXII"/>
</dbReference>
<dbReference type="PANTHER" id="PTHR39473:SF1">
    <property type="entry name" value="DINB-LIKE DOMAIN-CONTAINING PROTEIN"/>
    <property type="match status" value="1"/>
</dbReference>